<dbReference type="AlphaFoldDB" id="A0A4R1BRZ9"/>
<dbReference type="Gene3D" id="1.25.40.10">
    <property type="entry name" value="Tetratricopeptide repeat domain"/>
    <property type="match status" value="1"/>
</dbReference>
<dbReference type="OrthoDB" id="5416084at2"/>
<accession>A0A4R1BRZ9</accession>
<comment type="caution">
    <text evidence="1">The sequence shown here is derived from an EMBL/GenBank/DDBJ whole genome shotgun (WGS) entry which is preliminary data.</text>
</comment>
<dbReference type="PIRSF" id="PIRSF029288">
    <property type="entry name" value="SciE_ImpE"/>
    <property type="match status" value="1"/>
</dbReference>
<reference evidence="1 2" key="1">
    <citation type="submission" date="2019-03" db="EMBL/GenBank/DDBJ databases">
        <title>Genome sequence of Thiobacillaceae bacterium LSR1, a sulfur-oxidizing bacterium isolated from freshwater sediment.</title>
        <authorList>
            <person name="Li S."/>
        </authorList>
    </citation>
    <scope>NUCLEOTIDE SEQUENCE [LARGE SCALE GENOMIC DNA]</scope>
    <source>
        <strain evidence="1 2">LSR1</strain>
    </source>
</reference>
<sequence>MQADTIERSLKEGNLASALAAVQAAVRAEPARISHRILLFQIYSLLGQWEKAATQLATLAELDKETLAMVQTYRAALQCEALRQEVFAGTRLPLLLGDPVEWVALLIQAVRLDAEGHHAEAAGLRGQAFEAAPQSAGDVDGQAFAWLADADMRLGPVLEAILDGKYYWIPFERLSRIEIDPPEDLRDLVWLPATLTFANGGENVALLPARYPGSERAEDDALKLARRTEWREITPDTFIGLGQRMWTTDAADYPLLDVRRVTLGS</sequence>
<dbReference type="InterPro" id="IPR009211">
    <property type="entry name" value="TagJ"/>
</dbReference>
<dbReference type="EMBL" id="SJZB01000001">
    <property type="protein sequence ID" value="TCJ20398.1"/>
    <property type="molecule type" value="Genomic_DNA"/>
</dbReference>
<protein>
    <submittedName>
        <fullName evidence="1">Virulence protein SciE type</fullName>
    </submittedName>
</protein>
<proteinExistence type="predicted"/>
<dbReference type="InterPro" id="IPR011990">
    <property type="entry name" value="TPR-like_helical_dom_sf"/>
</dbReference>
<dbReference type="Proteomes" id="UP000295443">
    <property type="component" value="Unassembled WGS sequence"/>
</dbReference>
<name>A0A4R1BRZ9_9PROT</name>
<organism evidence="1 2">
    <name type="scientific">Parasulfuritortus cantonensis</name>
    <dbReference type="NCBI Taxonomy" id="2528202"/>
    <lineage>
        <taxon>Bacteria</taxon>
        <taxon>Pseudomonadati</taxon>
        <taxon>Pseudomonadota</taxon>
        <taxon>Betaproteobacteria</taxon>
        <taxon>Nitrosomonadales</taxon>
        <taxon>Thiobacillaceae</taxon>
        <taxon>Parasulfuritortus</taxon>
    </lineage>
</organism>
<gene>
    <name evidence="1" type="ORF">EZJ19_00440</name>
</gene>
<dbReference type="Pfam" id="PF07024">
    <property type="entry name" value="ImpE"/>
    <property type="match status" value="1"/>
</dbReference>
<dbReference type="RefSeq" id="WP_131444336.1">
    <property type="nucleotide sequence ID" value="NZ_SJZB01000001.1"/>
</dbReference>
<keyword evidence="2" id="KW-1185">Reference proteome</keyword>
<dbReference type="SUPFAM" id="SSF144059">
    <property type="entry name" value="ImpE-like"/>
    <property type="match status" value="1"/>
</dbReference>
<evidence type="ECO:0000313" key="1">
    <source>
        <dbReference type="EMBL" id="TCJ20398.1"/>
    </source>
</evidence>
<evidence type="ECO:0000313" key="2">
    <source>
        <dbReference type="Proteomes" id="UP000295443"/>
    </source>
</evidence>